<comment type="function">
    <text evidence="4">Dirigent proteins impart stereoselectivity on the phenoxy radical-coupling reaction, yielding optically active lignans from two molecules of coniferyl alcohol in the biosynthesis of lignans, flavonolignans, and alkaloids and thus plays a central role in plant secondary metabolism.</text>
</comment>
<proteinExistence type="inferred from homology"/>
<reference evidence="6" key="1">
    <citation type="submission" date="2024-06" db="EMBL/GenBank/DDBJ databases">
        <authorList>
            <person name="Ryan C."/>
        </authorList>
    </citation>
    <scope>NUCLEOTIDE SEQUENCE [LARGE SCALE GENOMIC DNA]</scope>
</reference>
<keyword evidence="4" id="KW-0052">Apoplast</keyword>
<dbReference type="GO" id="GO:0048046">
    <property type="term" value="C:apoplast"/>
    <property type="evidence" value="ECO:0007669"/>
    <property type="project" value="UniProtKB-SubCell"/>
</dbReference>
<keyword evidence="4" id="KW-0732">Signal</keyword>
<comment type="subunit">
    <text evidence="2 4">Homodimer.</text>
</comment>
<keyword evidence="3 4" id="KW-0964">Secreted</keyword>
<dbReference type="Pfam" id="PF03018">
    <property type="entry name" value="Dirigent"/>
    <property type="match status" value="1"/>
</dbReference>
<dbReference type="GO" id="GO:0009699">
    <property type="term" value="P:phenylpropanoid biosynthetic process"/>
    <property type="evidence" value="ECO:0007669"/>
    <property type="project" value="UniProtKB-ARBA"/>
</dbReference>
<reference evidence="5 6" key="2">
    <citation type="submission" date="2024-10" db="EMBL/GenBank/DDBJ databases">
        <authorList>
            <person name="Ryan C."/>
        </authorList>
    </citation>
    <scope>NUCLEOTIDE SEQUENCE [LARGE SCALE GENOMIC DNA]</scope>
</reference>
<organism evidence="5 6">
    <name type="scientific">Urochloa decumbens</name>
    <dbReference type="NCBI Taxonomy" id="240449"/>
    <lineage>
        <taxon>Eukaryota</taxon>
        <taxon>Viridiplantae</taxon>
        <taxon>Streptophyta</taxon>
        <taxon>Embryophyta</taxon>
        <taxon>Tracheophyta</taxon>
        <taxon>Spermatophyta</taxon>
        <taxon>Magnoliopsida</taxon>
        <taxon>Liliopsida</taxon>
        <taxon>Poales</taxon>
        <taxon>Poaceae</taxon>
        <taxon>PACMAD clade</taxon>
        <taxon>Panicoideae</taxon>
        <taxon>Panicodae</taxon>
        <taxon>Paniceae</taxon>
        <taxon>Melinidinae</taxon>
        <taxon>Urochloa</taxon>
    </lineage>
</organism>
<feature type="chain" id="PRO_5044530119" description="Dirigent protein" evidence="4">
    <location>
        <begin position="31"/>
        <end position="201"/>
    </location>
</feature>
<evidence type="ECO:0000313" key="6">
    <source>
        <dbReference type="Proteomes" id="UP001497457"/>
    </source>
</evidence>
<dbReference type="Gene3D" id="2.40.480.10">
    <property type="entry name" value="Allene oxide cyclase-like"/>
    <property type="match status" value="1"/>
</dbReference>
<sequence>MASFAKPRHLLLLLPVAVIVALSLAAAADARRRQVHLRLYMHDILDGPEQTAIRLIRNAGPPHEFQKGECFGDTMAIDDPITESPGIIGSGSGPVVGRAQGTYMLSSQRENVLVVAVTVALTDGPYSGSTFTVAGRVEIYDDAAEVAVVGGTGQFRRAAGHVVWRTSKLVSKVYVVVELIVDMSVPANDTAAPGSGSLAFE</sequence>
<dbReference type="InterPro" id="IPR044859">
    <property type="entry name" value="Allene_oxi_cyc_Dirigent"/>
</dbReference>
<evidence type="ECO:0000313" key="5">
    <source>
        <dbReference type="EMBL" id="CAL5039064.1"/>
    </source>
</evidence>
<name>A0ABC9DHD3_9POAL</name>
<feature type="signal peptide" evidence="4">
    <location>
        <begin position="1"/>
        <end position="30"/>
    </location>
</feature>
<comment type="subcellular location">
    <subcellularLocation>
        <location evidence="4">Secreted</location>
        <location evidence="4">Extracellular space</location>
        <location evidence="4">Apoplast</location>
    </subcellularLocation>
</comment>
<comment type="similarity">
    <text evidence="1 4">Belongs to the plant dirigent protein family.</text>
</comment>
<evidence type="ECO:0000256" key="3">
    <source>
        <dbReference type="ARBA" id="ARBA00022525"/>
    </source>
</evidence>
<gene>
    <name evidence="5" type="ORF">URODEC1_LOCUS85337</name>
</gene>
<dbReference type="AlphaFoldDB" id="A0ABC9DHD3"/>
<dbReference type="EMBL" id="OZ075143">
    <property type="protein sequence ID" value="CAL5039064.1"/>
    <property type="molecule type" value="Genomic_DNA"/>
</dbReference>
<dbReference type="Proteomes" id="UP001497457">
    <property type="component" value="Chromosome 33rd"/>
</dbReference>
<evidence type="ECO:0000256" key="2">
    <source>
        <dbReference type="ARBA" id="ARBA00011738"/>
    </source>
</evidence>
<protein>
    <recommendedName>
        <fullName evidence="4">Dirigent protein</fullName>
    </recommendedName>
</protein>
<evidence type="ECO:0000256" key="1">
    <source>
        <dbReference type="ARBA" id="ARBA00010746"/>
    </source>
</evidence>
<dbReference type="InterPro" id="IPR004265">
    <property type="entry name" value="Dirigent"/>
</dbReference>
<evidence type="ECO:0000256" key="4">
    <source>
        <dbReference type="RuleBase" id="RU363099"/>
    </source>
</evidence>
<accession>A0ABC9DHD3</accession>
<keyword evidence="6" id="KW-1185">Reference proteome</keyword>
<dbReference type="PANTHER" id="PTHR21495">
    <property type="entry name" value="NUCLEOPORIN-RELATED"/>
    <property type="match status" value="1"/>
</dbReference>